<name>A0AAV8WGG5_9CUCU</name>
<sequence>MEFPTLDVKGMALIVPLRTCHFCNSSLLTSEEIFTYTCTIGLRGFYSPENLDVQQGSGSASSNFFCGWHLYSTDFITDLFESQLGKSRMAYLLLFAIMFIFDIKTPDHLKV</sequence>
<reference evidence="1 2" key="1">
    <citation type="journal article" date="2023" name="Insect Mol. Biol.">
        <title>Genome sequencing provides insights into the evolution of gene families encoding plant cell wall-degrading enzymes in longhorned beetles.</title>
        <authorList>
            <person name="Shin N.R."/>
            <person name="Okamura Y."/>
            <person name="Kirsch R."/>
            <person name="Pauchet Y."/>
        </authorList>
    </citation>
    <scope>NUCLEOTIDE SEQUENCE [LARGE SCALE GENOMIC DNA]</scope>
    <source>
        <strain evidence="1">EAD_L_NR</strain>
    </source>
</reference>
<organism evidence="1 2">
    <name type="scientific">Exocentrus adspersus</name>
    <dbReference type="NCBI Taxonomy" id="1586481"/>
    <lineage>
        <taxon>Eukaryota</taxon>
        <taxon>Metazoa</taxon>
        <taxon>Ecdysozoa</taxon>
        <taxon>Arthropoda</taxon>
        <taxon>Hexapoda</taxon>
        <taxon>Insecta</taxon>
        <taxon>Pterygota</taxon>
        <taxon>Neoptera</taxon>
        <taxon>Endopterygota</taxon>
        <taxon>Coleoptera</taxon>
        <taxon>Polyphaga</taxon>
        <taxon>Cucujiformia</taxon>
        <taxon>Chrysomeloidea</taxon>
        <taxon>Cerambycidae</taxon>
        <taxon>Lamiinae</taxon>
        <taxon>Acanthocinini</taxon>
        <taxon>Exocentrus</taxon>
    </lineage>
</organism>
<comment type="caution">
    <text evidence="1">The sequence shown here is derived from an EMBL/GenBank/DDBJ whole genome shotgun (WGS) entry which is preliminary data.</text>
</comment>
<evidence type="ECO:0000313" key="2">
    <source>
        <dbReference type="Proteomes" id="UP001159042"/>
    </source>
</evidence>
<accession>A0AAV8WGG5</accession>
<gene>
    <name evidence="1" type="ORF">NQ315_009499</name>
</gene>
<keyword evidence="2" id="KW-1185">Reference proteome</keyword>
<protein>
    <submittedName>
        <fullName evidence="1">Uncharacterized protein</fullName>
    </submittedName>
</protein>
<evidence type="ECO:0000313" key="1">
    <source>
        <dbReference type="EMBL" id="KAJ8925654.1"/>
    </source>
</evidence>
<dbReference type="AlphaFoldDB" id="A0AAV8WGG5"/>
<dbReference type="EMBL" id="JANEYG010000001">
    <property type="protein sequence ID" value="KAJ8925654.1"/>
    <property type="molecule type" value="Genomic_DNA"/>
</dbReference>
<dbReference type="Proteomes" id="UP001159042">
    <property type="component" value="Unassembled WGS sequence"/>
</dbReference>
<proteinExistence type="predicted"/>